<evidence type="ECO:0000256" key="1">
    <source>
        <dbReference type="SAM" id="MobiDB-lite"/>
    </source>
</evidence>
<evidence type="ECO:0000313" key="2">
    <source>
        <dbReference type="EMBL" id="KAH1176099.1"/>
    </source>
</evidence>
<organism evidence="2 3">
    <name type="scientific">Mauremys mutica</name>
    <name type="common">yellowpond turtle</name>
    <dbReference type="NCBI Taxonomy" id="74926"/>
    <lineage>
        <taxon>Eukaryota</taxon>
        <taxon>Metazoa</taxon>
        <taxon>Chordata</taxon>
        <taxon>Craniata</taxon>
        <taxon>Vertebrata</taxon>
        <taxon>Euteleostomi</taxon>
        <taxon>Archelosauria</taxon>
        <taxon>Testudinata</taxon>
        <taxon>Testudines</taxon>
        <taxon>Cryptodira</taxon>
        <taxon>Durocryptodira</taxon>
        <taxon>Testudinoidea</taxon>
        <taxon>Geoemydidae</taxon>
        <taxon>Geoemydinae</taxon>
        <taxon>Mauremys</taxon>
    </lineage>
</organism>
<feature type="compositionally biased region" description="Pro residues" evidence="1">
    <location>
        <begin position="69"/>
        <end position="83"/>
    </location>
</feature>
<proteinExistence type="predicted"/>
<accession>A0A9D4B064</accession>
<dbReference type="PRINTS" id="PR01217">
    <property type="entry name" value="PRICHEXTENSN"/>
</dbReference>
<dbReference type="AlphaFoldDB" id="A0A9D4B064"/>
<keyword evidence="3" id="KW-1185">Reference proteome</keyword>
<sequence>MYTLTSPHPVRGLAPTAAGAPPFAPPAGLPGGGKGPPIGGGALGGSCGGWDESRGRGLGAGLKGLDLAAPPPSLRHHPSPPPSWGHAQGPACRPQPGRGASRKLACPACPTRGAEKLAQPSRLQGARGRVAPRGPHGALLLNAPERDSASVSPPPPTGRPVPLAPAPQPLLAQLSPHHGCCPSSIAPCALPPTPVPAPRPPLAARERRGD</sequence>
<gene>
    <name evidence="2" type="ORF">KIL84_020833</name>
</gene>
<reference evidence="2" key="1">
    <citation type="submission" date="2021-09" db="EMBL/GenBank/DDBJ databases">
        <title>The genome of Mauremys mutica provides insights into the evolution of semi-aquatic lifestyle.</title>
        <authorList>
            <person name="Gong S."/>
            <person name="Gao Y."/>
        </authorList>
    </citation>
    <scope>NUCLEOTIDE SEQUENCE</scope>
    <source>
        <strain evidence="2">MM-2020</strain>
        <tissue evidence="2">Muscle</tissue>
    </source>
</reference>
<dbReference type="Proteomes" id="UP000827986">
    <property type="component" value="Unassembled WGS sequence"/>
</dbReference>
<name>A0A9D4B064_9SAUR</name>
<feature type="compositionally biased region" description="Pro residues" evidence="1">
    <location>
        <begin position="152"/>
        <end position="168"/>
    </location>
</feature>
<feature type="compositionally biased region" description="Low complexity" evidence="1">
    <location>
        <begin position="12"/>
        <end position="21"/>
    </location>
</feature>
<dbReference type="EMBL" id="JAHDVG010000475">
    <property type="protein sequence ID" value="KAH1176099.1"/>
    <property type="molecule type" value="Genomic_DNA"/>
</dbReference>
<feature type="region of interest" description="Disordered" evidence="1">
    <location>
        <begin position="1"/>
        <end position="210"/>
    </location>
</feature>
<comment type="caution">
    <text evidence="2">The sequence shown here is derived from an EMBL/GenBank/DDBJ whole genome shotgun (WGS) entry which is preliminary data.</text>
</comment>
<feature type="compositionally biased region" description="Pro residues" evidence="1">
    <location>
        <begin position="189"/>
        <end position="201"/>
    </location>
</feature>
<evidence type="ECO:0000313" key="3">
    <source>
        <dbReference type="Proteomes" id="UP000827986"/>
    </source>
</evidence>
<feature type="compositionally biased region" description="Gly residues" evidence="1">
    <location>
        <begin position="29"/>
        <end position="48"/>
    </location>
</feature>
<protein>
    <submittedName>
        <fullName evidence="2">Uncharacterized protein</fullName>
    </submittedName>
</protein>